<feature type="region of interest" description="Disordered" evidence="1">
    <location>
        <begin position="1"/>
        <end position="28"/>
    </location>
</feature>
<feature type="compositionally biased region" description="Basic and acidic residues" evidence="1">
    <location>
        <begin position="462"/>
        <end position="479"/>
    </location>
</feature>
<dbReference type="EMBL" id="JAZHXJ010000803">
    <property type="protein sequence ID" value="KAL1851043.1"/>
    <property type="molecule type" value="Genomic_DNA"/>
</dbReference>
<reference evidence="2 3" key="1">
    <citation type="journal article" date="2024" name="Commun. Biol.">
        <title>Comparative genomic analysis of thermophilic fungi reveals convergent evolutionary adaptations and gene losses.</title>
        <authorList>
            <person name="Steindorff A.S."/>
            <person name="Aguilar-Pontes M.V."/>
            <person name="Robinson A.J."/>
            <person name="Andreopoulos B."/>
            <person name="LaButti K."/>
            <person name="Kuo A."/>
            <person name="Mondo S."/>
            <person name="Riley R."/>
            <person name="Otillar R."/>
            <person name="Haridas S."/>
            <person name="Lipzen A."/>
            <person name="Grimwood J."/>
            <person name="Schmutz J."/>
            <person name="Clum A."/>
            <person name="Reid I.D."/>
            <person name="Moisan M.C."/>
            <person name="Butler G."/>
            <person name="Nguyen T.T.M."/>
            <person name="Dewar K."/>
            <person name="Conant G."/>
            <person name="Drula E."/>
            <person name="Henrissat B."/>
            <person name="Hansel C."/>
            <person name="Singer S."/>
            <person name="Hutchinson M.I."/>
            <person name="de Vries R.P."/>
            <person name="Natvig D.O."/>
            <person name="Powell A.J."/>
            <person name="Tsang A."/>
            <person name="Grigoriev I.V."/>
        </authorList>
    </citation>
    <scope>NUCLEOTIDE SEQUENCE [LARGE SCALE GENOMIC DNA]</scope>
    <source>
        <strain evidence="2 3">ATCC 24622</strain>
    </source>
</reference>
<feature type="region of interest" description="Disordered" evidence="1">
    <location>
        <begin position="750"/>
        <end position="794"/>
    </location>
</feature>
<name>A0ABR3W1Y9_9PEZI</name>
<feature type="region of interest" description="Disordered" evidence="1">
    <location>
        <begin position="536"/>
        <end position="700"/>
    </location>
</feature>
<feature type="region of interest" description="Disordered" evidence="1">
    <location>
        <begin position="458"/>
        <end position="517"/>
    </location>
</feature>
<feature type="compositionally biased region" description="Basic and acidic residues" evidence="1">
    <location>
        <begin position="536"/>
        <end position="561"/>
    </location>
</feature>
<accession>A0ABR3W1Y9</accession>
<feature type="compositionally biased region" description="Polar residues" evidence="1">
    <location>
        <begin position="64"/>
        <end position="80"/>
    </location>
</feature>
<feature type="compositionally biased region" description="Basic residues" evidence="1">
    <location>
        <begin position="645"/>
        <end position="654"/>
    </location>
</feature>
<evidence type="ECO:0000313" key="3">
    <source>
        <dbReference type="Proteomes" id="UP001586593"/>
    </source>
</evidence>
<proteinExistence type="predicted"/>
<evidence type="ECO:0000256" key="1">
    <source>
        <dbReference type="SAM" id="MobiDB-lite"/>
    </source>
</evidence>
<feature type="compositionally biased region" description="Polar residues" evidence="1">
    <location>
        <begin position="777"/>
        <end position="786"/>
    </location>
</feature>
<feature type="compositionally biased region" description="Polar residues" evidence="1">
    <location>
        <begin position="666"/>
        <end position="693"/>
    </location>
</feature>
<organism evidence="2 3">
    <name type="scientific">Phialemonium thermophilum</name>
    <dbReference type="NCBI Taxonomy" id="223376"/>
    <lineage>
        <taxon>Eukaryota</taxon>
        <taxon>Fungi</taxon>
        <taxon>Dikarya</taxon>
        <taxon>Ascomycota</taxon>
        <taxon>Pezizomycotina</taxon>
        <taxon>Sordariomycetes</taxon>
        <taxon>Sordariomycetidae</taxon>
        <taxon>Cephalothecales</taxon>
        <taxon>Cephalothecaceae</taxon>
        <taxon>Phialemonium</taxon>
    </lineage>
</organism>
<gene>
    <name evidence="2" type="ORF">VTK73DRAFT_9555</name>
</gene>
<dbReference type="Proteomes" id="UP001586593">
    <property type="component" value="Unassembled WGS sequence"/>
</dbReference>
<feature type="compositionally biased region" description="Low complexity" evidence="1">
    <location>
        <begin position="750"/>
        <end position="760"/>
    </location>
</feature>
<feature type="compositionally biased region" description="Acidic residues" evidence="1">
    <location>
        <begin position="562"/>
        <end position="571"/>
    </location>
</feature>
<feature type="compositionally biased region" description="Polar residues" evidence="1">
    <location>
        <begin position="180"/>
        <end position="189"/>
    </location>
</feature>
<keyword evidence="3" id="KW-1185">Reference proteome</keyword>
<sequence length="794" mass="88566">MPMQLRDQSMRRLPGRYQDSSSPIEPDRPAFIHKEVPFNPDLGKHCAFPSLPLDHPGPGPTEFWTVSQDASPDDTASSIHKLQPFPKAAAAKPRRAARHLPTEGAMATAAALRRPESESNPSQVRRAREHGPNLDGMPSLRDGPASRNQFEPCSTQRRATCASLPWRDQRGQSCKPVDPNVSSRAEAQTDQELGNRFSKLGIKPYTQWADLADSVKYIILYELTRQMSFVRAVWLLSLTWAETVDIVELIRQERGKKATYAAQLGQLSTAWTGSDACKDERTWLDLTAKVPVPSFITGTIAPRDIRRGREFLDFLCLNDIGARITAYAELESGEFYDIPLNHFLEDGWRDLPLYFTNSSDTREALVALSRAQRARVLERREQWSRELLVRFGIPLGTVHPVMLHGHGHGRGNDAYLDDRLVRMSMGIAKLPLHPSNYDIPGIGNSAFPLNHLPLVPGLQIRQNDKPEMSTRKERTDADRSNSGTAHISYVPKGSSRQAGRAKSQTDKRLPNLDVRPADPVVQQAARELLQRNQDLLRDGVGNRRPQRDEIVPEDEVLFRIPEDDDDDDEDYHEPSNRKTGSATKKRKRSQRERAQDPTTSSQREDTPRKRSKKTITDPKPGSRGRIPLSSISANGQKEATEPPPVRRKVGRPRKVRPEETAAALNGNMQRAASTNEAPPQQHTSVVQDATPSSDKAPRLPLQQPVGAQASIPVLTYPSITQLSQQQPASLYAHQAQAWLSRQVSQVIQRTQGQQQGVTTGARSEFQPSLDGLESITLPRTVNTENTDVPVPDAK</sequence>
<evidence type="ECO:0000313" key="2">
    <source>
        <dbReference type="EMBL" id="KAL1851043.1"/>
    </source>
</evidence>
<protein>
    <submittedName>
        <fullName evidence="2">Uncharacterized protein</fullName>
    </submittedName>
</protein>
<feature type="region of interest" description="Disordered" evidence="1">
    <location>
        <begin position="170"/>
        <end position="189"/>
    </location>
</feature>
<feature type="region of interest" description="Disordered" evidence="1">
    <location>
        <begin position="46"/>
        <end position="154"/>
    </location>
</feature>
<comment type="caution">
    <text evidence="2">The sequence shown here is derived from an EMBL/GenBank/DDBJ whole genome shotgun (WGS) entry which is preliminary data.</text>
</comment>